<accession>A0AAD2H9D7</accession>
<dbReference type="InterPro" id="IPR007219">
    <property type="entry name" value="XnlR_reg_dom"/>
</dbReference>
<dbReference type="InterPro" id="IPR036864">
    <property type="entry name" value="Zn2-C6_fun-type_DNA-bd_sf"/>
</dbReference>
<reference evidence="8" key="1">
    <citation type="submission" date="2023-11" db="EMBL/GenBank/DDBJ databases">
        <authorList>
            <person name="De Vega J J."/>
            <person name="De Vega J J."/>
        </authorList>
    </citation>
    <scope>NUCLEOTIDE SEQUENCE</scope>
</reference>
<evidence type="ECO:0000256" key="5">
    <source>
        <dbReference type="ARBA" id="ARBA00023242"/>
    </source>
</evidence>
<dbReference type="SMART" id="SM00906">
    <property type="entry name" value="Fungal_trans"/>
    <property type="match status" value="1"/>
</dbReference>
<dbReference type="GO" id="GO:0008270">
    <property type="term" value="F:zinc ion binding"/>
    <property type="evidence" value="ECO:0007669"/>
    <property type="project" value="InterPro"/>
</dbReference>
<dbReference type="Pfam" id="PF00172">
    <property type="entry name" value="Zn_clus"/>
    <property type="match status" value="1"/>
</dbReference>
<feature type="region of interest" description="Disordered" evidence="6">
    <location>
        <begin position="126"/>
        <end position="164"/>
    </location>
</feature>
<organism evidence="8 9">
    <name type="scientific">Mycena citricolor</name>
    <dbReference type="NCBI Taxonomy" id="2018698"/>
    <lineage>
        <taxon>Eukaryota</taxon>
        <taxon>Fungi</taxon>
        <taxon>Dikarya</taxon>
        <taxon>Basidiomycota</taxon>
        <taxon>Agaricomycotina</taxon>
        <taxon>Agaricomycetes</taxon>
        <taxon>Agaricomycetidae</taxon>
        <taxon>Agaricales</taxon>
        <taxon>Marasmiineae</taxon>
        <taxon>Mycenaceae</taxon>
        <taxon>Mycena</taxon>
    </lineage>
</organism>
<dbReference type="InterPro" id="IPR001138">
    <property type="entry name" value="Zn2Cys6_DnaBD"/>
</dbReference>
<dbReference type="AlphaFoldDB" id="A0AAD2H9D7"/>
<dbReference type="Pfam" id="PF04082">
    <property type="entry name" value="Fungal_trans"/>
    <property type="match status" value="1"/>
</dbReference>
<dbReference type="GO" id="GO:0006351">
    <property type="term" value="P:DNA-templated transcription"/>
    <property type="evidence" value="ECO:0007669"/>
    <property type="project" value="InterPro"/>
</dbReference>
<name>A0AAD2H9D7_9AGAR</name>
<comment type="caution">
    <text evidence="8">The sequence shown here is derived from an EMBL/GenBank/DDBJ whole genome shotgun (WGS) entry which is preliminary data.</text>
</comment>
<evidence type="ECO:0000259" key="7">
    <source>
        <dbReference type="PROSITE" id="PS50048"/>
    </source>
</evidence>
<feature type="compositionally biased region" description="Polar residues" evidence="6">
    <location>
        <begin position="330"/>
        <end position="339"/>
    </location>
</feature>
<dbReference type="PANTHER" id="PTHR47338:SF29">
    <property type="entry name" value="ZN(2)-C6 FUNGAL-TYPE DOMAIN-CONTAINING PROTEIN"/>
    <property type="match status" value="1"/>
</dbReference>
<evidence type="ECO:0000256" key="2">
    <source>
        <dbReference type="ARBA" id="ARBA00022723"/>
    </source>
</evidence>
<dbReference type="CDD" id="cd12148">
    <property type="entry name" value="fungal_TF_MHR"/>
    <property type="match status" value="1"/>
</dbReference>
<dbReference type="GO" id="GO:0003677">
    <property type="term" value="F:DNA binding"/>
    <property type="evidence" value="ECO:0007669"/>
    <property type="project" value="InterPro"/>
</dbReference>
<feature type="domain" description="Zn(2)-C6 fungal-type" evidence="7">
    <location>
        <begin position="25"/>
        <end position="61"/>
    </location>
</feature>
<dbReference type="Gene3D" id="4.10.240.10">
    <property type="entry name" value="Zn(2)-C6 fungal-type DNA-binding domain"/>
    <property type="match status" value="1"/>
</dbReference>
<dbReference type="SUPFAM" id="SSF57701">
    <property type="entry name" value="Zn2/Cys6 DNA-binding domain"/>
    <property type="match status" value="1"/>
</dbReference>
<dbReference type="Proteomes" id="UP001295794">
    <property type="component" value="Unassembled WGS sequence"/>
</dbReference>
<dbReference type="PANTHER" id="PTHR47338">
    <property type="entry name" value="ZN(II)2CYS6 TRANSCRIPTION FACTOR (EUROFUNG)-RELATED"/>
    <property type="match status" value="1"/>
</dbReference>
<keyword evidence="5" id="KW-0539">Nucleus</keyword>
<evidence type="ECO:0000313" key="8">
    <source>
        <dbReference type="EMBL" id="CAK5270678.1"/>
    </source>
</evidence>
<dbReference type="GO" id="GO:0000981">
    <property type="term" value="F:DNA-binding transcription factor activity, RNA polymerase II-specific"/>
    <property type="evidence" value="ECO:0007669"/>
    <property type="project" value="InterPro"/>
</dbReference>
<evidence type="ECO:0000313" key="9">
    <source>
        <dbReference type="Proteomes" id="UP001295794"/>
    </source>
</evidence>
<dbReference type="EMBL" id="CAVNYO010000169">
    <property type="protein sequence ID" value="CAK5270678.1"/>
    <property type="molecule type" value="Genomic_DNA"/>
</dbReference>
<proteinExistence type="predicted"/>
<evidence type="ECO:0000256" key="1">
    <source>
        <dbReference type="ARBA" id="ARBA00004123"/>
    </source>
</evidence>
<feature type="compositionally biased region" description="Low complexity" evidence="6">
    <location>
        <begin position="150"/>
        <end position="164"/>
    </location>
</feature>
<keyword evidence="4" id="KW-0804">Transcription</keyword>
<feature type="compositionally biased region" description="Polar residues" evidence="6">
    <location>
        <begin position="126"/>
        <end position="148"/>
    </location>
</feature>
<evidence type="ECO:0000256" key="3">
    <source>
        <dbReference type="ARBA" id="ARBA00023015"/>
    </source>
</evidence>
<dbReference type="PROSITE" id="PS50048">
    <property type="entry name" value="ZN2_CY6_FUNGAL_2"/>
    <property type="match status" value="1"/>
</dbReference>
<keyword evidence="2" id="KW-0479">Metal-binding</keyword>
<feature type="region of interest" description="Disordered" evidence="6">
    <location>
        <begin position="330"/>
        <end position="349"/>
    </location>
</feature>
<dbReference type="InterPro" id="IPR050815">
    <property type="entry name" value="TF_fung"/>
</dbReference>
<keyword evidence="3" id="KW-0805">Transcription regulation</keyword>
<gene>
    <name evidence="8" type="ORF">MYCIT1_LOCUS15287</name>
</gene>
<evidence type="ECO:0000256" key="4">
    <source>
        <dbReference type="ARBA" id="ARBA00023163"/>
    </source>
</evidence>
<dbReference type="SMART" id="SM00066">
    <property type="entry name" value="GAL4"/>
    <property type="match status" value="1"/>
</dbReference>
<protein>
    <recommendedName>
        <fullName evidence="7">Zn(2)-C6 fungal-type domain-containing protein</fullName>
    </recommendedName>
</protein>
<sequence length="607" mass="66740">MTRNLNVFPASPSRSVRHNLPRGKACMSCRRRKIKCDGRKPACGQCTRSSASGIVFDECEYPLEGRSRTQQLEETVKKLQSRIGELELAAGGGTGGVTLHEPYGGEDVVLASPGAIENGAGTWQWSMPASPRSTSRKSCVQTTGQRTHYSSHSAPSRLASPSSSSSSLLFEVRGTVVTRLALPHRIWQDPPADVSERLVDSFLTHFVQVGFFLDRAAFRHSALLNVSPGHPQRPSPALLSTVYLWGARLSRICGGETHAAHHEDRFLRCALQNMHHDLAGQHPRRVIYAIQAEVLLSLYYLTLGRAMEGTYHSSAAVSLAMSAGLHRIQSSSENNNATPNPGLRATPPLPEPERINAFWTAVIVNNYWVVAHGSPSAISYTDTRVDTPWPLDLAEYQSGAIDNFGGGNTIGKFLGGVSVDGFSSLALHAKASILLERAVSCADKTQSQAFDSLDIVLEQFMDGLPLGIQLSFAPVPKRCLVVIQTLTQAAIIRLHAHRRHTSEASRQRYIAAARDAVHIINNSDFSEWRNIDPIMTILWTTVCDVFIGELTEMQTFTAVGRLTPQHQDVCVYLDTVLRTMRYFSAGNPLLDHSLNRIERTYRNLVVS</sequence>
<keyword evidence="9" id="KW-1185">Reference proteome</keyword>
<dbReference type="GO" id="GO:0005634">
    <property type="term" value="C:nucleus"/>
    <property type="evidence" value="ECO:0007669"/>
    <property type="project" value="UniProtKB-SubCell"/>
</dbReference>
<comment type="subcellular location">
    <subcellularLocation>
        <location evidence="1">Nucleus</location>
    </subcellularLocation>
</comment>
<dbReference type="CDD" id="cd00067">
    <property type="entry name" value="GAL4"/>
    <property type="match status" value="1"/>
</dbReference>
<evidence type="ECO:0000256" key="6">
    <source>
        <dbReference type="SAM" id="MobiDB-lite"/>
    </source>
</evidence>